<feature type="transmembrane region" description="Helical" evidence="5">
    <location>
        <begin position="78"/>
        <end position="97"/>
    </location>
</feature>
<reference evidence="6 7" key="1">
    <citation type="submission" date="2016-11" db="EMBL/GenBank/DDBJ databases">
        <authorList>
            <person name="Jaros S."/>
            <person name="Januszkiewicz K."/>
            <person name="Wedrychowicz H."/>
        </authorList>
    </citation>
    <scope>NUCLEOTIDE SEQUENCE [LARGE SCALE GENOMIC DNA]</scope>
    <source>
        <strain evidence="6 7">DSM 25661</strain>
    </source>
</reference>
<feature type="transmembrane region" description="Helical" evidence="5">
    <location>
        <begin position="6"/>
        <end position="24"/>
    </location>
</feature>
<dbReference type="InterPro" id="IPR032808">
    <property type="entry name" value="DoxX"/>
</dbReference>
<dbReference type="OrthoDB" id="1493324at2"/>
<keyword evidence="2 5" id="KW-0812">Transmembrane</keyword>
<evidence type="ECO:0000256" key="3">
    <source>
        <dbReference type="ARBA" id="ARBA00022989"/>
    </source>
</evidence>
<dbReference type="Proteomes" id="UP000184462">
    <property type="component" value="Unassembled WGS sequence"/>
</dbReference>
<sequence>MEYIDIVLKFIIAFGIFNVWLIRYNKPTTWRGAKANNMVDEFKAYGLPKTAVPIIGGLKILAAIGLIVSYWIPQIELYSALIMAVLMIGAISMHVKINDELKKSLPAFLMLLLSLAVMLID</sequence>
<name>A0A1M4SSU0_9FLAO</name>
<dbReference type="AlphaFoldDB" id="A0A1M4SSU0"/>
<keyword evidence="3 5" id="KW-1133">Transmembrane helix</keyword>
<feature type="transmembrane region" description="Helical" evidence="5">
    <location>
        <begin position="51"/>
        <end position="72"/>
    </location>
</feature>
<keyword evidence="7" id="KW-1185">Reference proteome</keyword>
<dbReference type="GO" id="GO:0016020">
    <property type="term" value="C:membrane"/>
    <property type="evidence" value="ECO:0007669"/>
    <property type="project" value="UniProtKB-SubCell"/>
</dbReference>
<dbReference type="EMBL" id="FQTW01000001">
    <property type="protein sequence ID" value="SHE35251.1"/>
    <property type="molecule type" value="Genomic_DNA"/>
</dbReference>
<accession>A0A1M4SSU0</accession>
<dbReference type="Pfam" id="PF13564">
    <property type="entry name" value="DoxX_2"/>
    <property type="match status" value="1"/>
</dbReference>
<evidence type="ECO:0000256" key="4">
    <source>
        <dbReference type="ARBA" id="ARBA00023136"/>
    </source>
</evidence>
<protein>
    <submittedName>
        <fullName evidence="6">DoxX-like family protein</fullName>
    </submittedName>
</protein>
<dbReference type="RefSeq" id="WP_073191060.1">
    <property type="nucleotide sequence ID" value="NZ_FQTW01000001.1"/>
</dbReference>
<evidence type="ECO:0000313" key="7">
    <source>
        <dbReference type="Proteomes" id="UP000184462"/>
    </source>
</evidence>
<evidence type="ECO:0000256" key="1">
    <source>
        <dbReference type="ARBA" id="ARBA00004141"/>
    </source>
</evidence>
<evidence type="ECO:0000313" key="6">
    <source>
        <dbReference type="EMBL" id="SHE35251.1"/>
    </source>
</evidence>
<evidence type="ECO:0000256" key="5">
    <source>
        <dbReference type="SAM" id="Phobius"/>
    </source>
</evidence>
<gene>
    <name evidence="6" type="ORF">SAMN05444278_101310</name>
</gene>
<keyword evidence="4 5" id="KW-0472">Membrane</keyword>
<organism evidence="6 7">
    <name type="scientific">Psychroflexus salarius</name>
    <dbReference type="NCBI Taxonomy" id="1155689"/>
    <lineage>
        <taxon>Bacteria</taxon>
        <taxon>Pseudomonadati</taxon>
        <taxon>Bacteroidota</taxon>
        <taxon>Flavobacteriia</taxon>
        <taxon>Flavobacteriales</taxon>
        <taxon>Flavobacteriaceae</taxon>
        <taxon>Psychroflexus</taxon>
    </lineage>
</organism>
<evidence type="ECO:0000256" key="2">
    <source>
        <dbReference type="ARBA" id="ARBA00022692"/>
    </source>
</evidence>
<dbReference type="STRING" id="1155689.SAMN05444278_101310"/>
<feature type="transmembrane region" description="Helical" evidence="5">
    <location>
        <begin position="104"/>
        <end position="120"/>
    </location>
</feature>
<proteinExistence type="predicted"/>
<comment type="subcellular location">
    <subcellularLocation>
        <location evidence="1">Membrane</location>
        <topology evidence="1">Multi-pass membrane protein</topology>
    </subcellularLocation>
</comment>